<protein>
    <recommendedName>
        <fullName evidence="2">NADH dehydrogenase [ubiquinone] 1 alpha subcomplex subunit 12</fullName>
    </recommendedName>
</protein>
<keyword evidence="2" id="KW-0999">Mitochondrion inner membrane</keyword>
<dbReference type="PANTHER" id="PTHR12910:SF2">
    <property type="entry name" value="NADH DEHYDROGENASE [UBIQUINONE] 1 ALPHA SUBCOMPLEX SUBUNIT 12"/>
    <property type="match status" value="1"/>
</dbReference>
<evidence type="ECO:0000313" key="3">
    <source>
        <dbReference type="EMBL" id="KAK8718815.1"/>
    </source>
</evidence>
<comment type="similarity">
    <text evidence="1 2">Belongs to the complex I NDUFA12 subunit family.</text>
</comment>
<evidence type="ECO:0000256" key="1">
    <source>
        <dbReference type="ARBA" id="ARBA00007355"/>
    </source>
</evidence>
<dbReference type="GO" id="GO:0005743">
    <property type="term" value="C:mitochondrial inner membrane"/>
    <property type="evidence" value="ECO:0007669"/>
    <property type="project" value="UniProtKB-SubCell"/>
</dbReference>
<sequence>MASYFGLDKLVKAVRIIRNHGGIRGALYQLYRVDDLKDGTLVGEDALGNKYYENKQLLLGRDRWVIYHPRYGMDYDGSLVPAEWFGWLHHKTDKPPTEVAPTSYGWLSGHTENKTGTEEAYVPYSTTKPKIEAWVPPKRI</sequence>
<evidence type="ECO:0000256" key="2">
    <source>
        <dbReference type="RuleBase" id="RU363103"/>
    </source>
</evidence>
<reference evidence="3 4" key="1">
    <citation type="journal article" date="2024" name="BMC Genomics">
        <title>Genome assembly of redclaw crayfish (Cherax quadricarinatus) provides insights into its immune adaptation and hypoxia tolerance.</title>
        <authorList>
            <person name="Liu Z."/>
            <person name="Zheng J."/>
            <person name="Li H."/>
            <person name="Fang K."/>
            <person name="Wang S."/>
            <person name="He J."/>
            <person name="Zhou D."/>
            <person name="Weng S."/>
            <person name="Chi M."/>
            <person name="Gu Z."/>
            <person name="He J."/>
            <person name="Li F."/>
            <person name="Wang M."/>
        </authorList>
    </citation>
    <scope>NUCLEOTIDE SEQUENCE [LARGE SCALE GENOMIC DNA]</scope>
    <source>
        <strain evidence="3">ZL_2023a</strain>
    </source>
</reference>
<name>A0AAW0VPJ4_CHEQU</name>
<dbReference type="Pfam" id="PF05071">
    <property type="entry name" value="NDUFA12"/>
    <property type="match status" value="1"/>
</dbReference>
<keyword evidence="2" id="KW-0813">Transport</keyword>
<dbReference type="PANTHER" id="PTHR12910">
    <property type="entry name" value="NADH-UBIQUINONE OXIDOREDUCTASE SUBUNIT B17.2"/>
    <property type="match status" value="1"/>
</dbReference>
<organism evidence="3 4">
    <name type="scientific">Cherax quadricarinatus</name>
    <name type="common">Australian red claw crayfish</name>
    <dbReference type="NCBI Taxonomy" id="27406"/>
    <lineage>
        <taxon>Eukaryota</taxon>
        <taxon>Metazoa</taxon>
        <taxon>Ecdysozoa</taxon>
        <taxon>Arthropoda</taxon>
        <taxon>Crustacea</taxon>
        <taxon>Multicrustacea</taxon>
        <taxon>Malacostraca</taxon>
        <taxon>Eumalacostraca</taxon>
        <taxon>Eucarida</taxon>
        <taxon>Decapoda</taxon>
        <taxon>Pleocyemata</taxon>
        <taxon>Astacidea</taxon>
        <taxon>Parastacoidea</taxon>
        <taxon>Parastacidae</taxon>
        <taxon>Cherax</taxon>
    </lineage>
</organism>
<keyword evidence="2" id="KW-0249">Electron transport</keyword>
<evidence type="ECO:0000313" key="4">
    <source>
        <dbReference type="Proteomes" id="UP001445076"/>
    </source>
</evidence>
<gene>
    <name evidence="3" type="ORF">OTU49_014452</name>
</gene>
<keyword evidence="2" id="KW-0472">Membrane</keyword>
<dbReference type="Proteomes" id="UP001445076">
    <property type="component" value="Unassembled WGS sequence"/>
</dbReference>
<keyword evidence="2" id="KW-0679">Respiratory chain</keyword>
<dbReference type="AlphaFoldDB" id="A0AAW0VPJ4"/>
<comment type="subcellular location">
    <subcellularLocation>
        <location evidence="2">Mitochondrion inner membrane</location>
        <topology evidence="2">Peripheral membrane protein</topology>
        <orientation evidence="2">Matrix side</orientation>
    </subcellularLocation>
</comment>
<comment type="caution">
    <text evidence="3">The sequence shown here is derived from an EMBL/GenBank/DDBJ whole genome shotgun (WGS) entry which is preliminary data.</text>
</comment>
<dbReference type="GO" id="GO:0045271">
    <property type="term" value="C:respiratory chain complex I"/>
    <property type="evidence" value="ECO:0007669"/>
    <property type="project" value="InterPro"/>
</dbReference>
<keyword evidence="2" id="KW-0496">Mitochondrion</keyword>
<comment type="function">
    <text evidence="2">Accessory subunit of the mitochondrial membrane respiratory chain NADH dehydrogenase (Complex I), that is believed not to be involved in catalysis. Complex I functions in the transfer of electrons from NADH to the respiratory chain. The immediate electron acceptor for the enzyme is believed to be ubiquinone.</text>
</comment>
<proteinExistence type="inferred from homology"/>
<dbReference type="EMBL" id="JARKIK010004051">
    <property type="protein sequence ID" value="KAK8718815.1"/>
    <property type="molecule type" value="Genomic_DNA"/>
</dbReference>
<dbReference type="InterPro" id="IPR007763">
    <property type="entry name" value="NDUFA12"/>
</dbReference>
<comment type="subunit">
    <text evidence="2">Complex I is composed of 45 different subunits.</text>
</comment>
<accession>A0AAW0VPJ4</accession>
<dbReference type="GO" id="GO:0006979">
    <property type="term" value="P:response to oxidative stress"/>
    <property type="evidence" value="ECO:0007669"/>
    <property type="project" value="TreeGrafter"/>
</dbReference>
<keyword evidence="4" id="KW-1185">Reference proteome</keyword>